<dbReference type="Proteomes" id="UP001233271">
    <property type="component" value="Chromosome 2"/>
</dbReference>
<reference evidence="2" key="1">
    <citation type="journal article" date="2023" name="BMC Genomics">
        <title>Chromosome-level genome assemblies of Cutaneotrichosporon spp. (Trichosporonales, Basidiomycota) reveal imbalanced evolution between nucleotide sequences and chromosome synteny.</title>
        <authorList>
            <person name="Kobayashi Y."/>
            <person name="Kayamori A."/>
            <person name="Aoki K."/>
            <person name="Shiwa Y."/>
            <person name="Matsutani M."/>
            <person name="Fujita N."/>
            <person name="Sugita T."/>
            <person name="Iwasaki W."/>
            <person name="Tanaka N."/>
            <person name="Takashima M."/>
        </authorList>
    </citation>
    <scope>NUCLEOTIDE SEQUENCE</scope>
    <source>
        <strain evidence="2">HIS019</strain>
    </source>
</reference>
<evidence type="ECO:0000313" key="3">
    <source>
        <dbReference type="Proteomes" id="UP001233271"/>
    </source>
</evidence>
<gene>
    <name evidence="2" type="ORF">CcaverHIS019_0208450</name>
</gene>
<feature type="compositionally biased region" description="Low complexity" evidence="1">
    <location>
        <begin position="218"/>
        <end position="258"/>
    </location>
</feature>
<feature type="region of interest" description="Disordered" evidence="1">
    <location>
        <begin position="216"/>
        <end position="315"/>
    </location>
</feature>
<name>A0AA48L2L9_9TREE</name>
<dbReference type="GeneID" id="85493354"/>
<keyword evidence="3" id="KW-1185">Reference proteome</keyword>
<evidence type="ECO:0000313" key="2">
    <source>
        <dbReference type="EMBL" id="BEI89483.1"/>
    </source>
</evidence>
<feature type="compositionally biased region" description="Low complexity" evidence="1">
    <location>
        <begin position="63"/>
        <end position="74"/>
    </location>
</feature>
<sequence>MSVAIPTATSPSRCPHSILRPCSSVVQPSKDAAGNRQFGWLAAPPRELCCPRPSPVIVEQVQTPTPTSTTPAHSPTDETETETETETVPPLSPSVSQDSVAESSPSIPESLAGDETPRSAASPSIRFSVLPERPPELRRRNSISLGVLARKSMLHAQGSTPGRGQGQGQGIKRVVMTDDEWEAYQRQFAAKNQIPQAVDLGAVMKSGAKTFFTKLRRSNSSASTSSNGSATSRSRSDSSSSSTGGSHHVAAVPAVPEVPEIPEEEEGDETPRTGRSPSPTHMKPSLDPNVFEETGRNNSLRLSTDDTEYEHLQHSNTEAALGFDLTHYPSNARPAFQRSVSEA</sequence>
<organism evidence="2 3">
    <name type="scientific">Cutaneotrichosporon cavernicola</name>
    <dbReference type="NCBI Taxonomy" id="279322"/>
    <lineage>
        <taxon>Eukaryota</taxon>
        <taxon>Fungi</taxon>
        <taxon>Dikarya</taxon>
        <taxon>Basidiomycota</taxon>
        <taxon>Agaricomycotina</taxon>
        <taxon>Tremellomycetes</taxon>
        <taxon>Trichosporonales</taxon>
        <taxon>Trichosporonaceae</taxon>
        <taxon>Cutaneotrichosporon</taxon>
    </lineage>
</organism>
<feature type="region of interest" description="Disordered" evidence="1">
    <location>
        <begin position="57"/>
        <end position="133"/>
    </location>
</feature>
<proteinExistence type="predicted"/>
<dbReference type="KEGG" id="ccac:CcaHIS019_0208450"/>
<accession>A0AA48L2L9</accession>
<evidence type="ECO:0000256" key="1">
    <source>
        <dbReference type="SAM" id="MobiDB-lite"/>
    </source>
</evidence>
<dbReference type="EMBL" id="AP028213">
    <property type="protein sequence ID" value="BEI89483.1"/>
    <property type="molecule type" value="Genomic_DNA"/>
</dbReference>
<dbReference type="AlphaFoldDB" id="A0AA48L2L9"/>
<protein>
    <submittedName>
        <fullName evidence="2">Uncharacterized protein</fullName>
    </submittedName>
</protein>
<feature type="compositionally biased region" description="Polar residues" evidence="1">
    <location>
        <begin position="93"/>
        <end position="107"/>
    </location>
</feature>
<dbReference type="RefSeq" id="XP_060454749.1">
    <property type="nucleotide sequence ID" value="XM_060597903.1"/>
</dbReference>